<name>A0A6J5MXR0_9CAUD</name>
<organism evidence="2">
    <name type="scientific">uncultured Caudovirales phage</name>
    <dbReference type="NCBI Taxonomy" id="2100421"/>
    <lineage>
        <taxon>Viruses</taxon>
        <taxon>Duplodnaviria</taxon>
        <taxon>Heunggongvirae</taxon>
        <taxon>Uroviricota</taxon>
        <taxon>Caudoviricetes</taxon>
        <taxon>Peduoviridae</taxon>
        <taxon>Maltschvirus</taxon>
        <taxon>Maltschvirus maltsch</taxon>
    </lineage>
</organism>
<evidence type="ECO:0000313" key="2">
    <source>
        <dbReference type="EMBL" id="CAB4150701.1"/>
    </source>
</evidence>
<reference evidence="2" key="1">
    <citation type="submission" date="2020-04" db="EMBL/GenBank/DDBJ databases">
        <authorList>
            <person name="Chiriac C."/>
            <person name="Salcher M."/>
            <person name="Ghai R."/>
            <person name="Kavagutti S V."/>
        </authorList>
    </citation>
    <scope>NUCLEOTIDE SEQUENCE</scope>
</reference>
<evidence type="ECO:0000313" key="1">
    <source>
        <dbReference type="EMBL" id="CAB4136120.1"/>
    </source>
</evidence>
<accession>A0A6J5MXR0</accession>
<gene>
    <name evidence="1" type="ORF">UFOVP294_17</name>
    <name evidence="2" type="ORF">UFOVP566_68</name>
</gene>
<proteinExistence type="predicted"/>
<dbReference type="EMBL" id="LR796311">
    <property type="protein sequence ID" value="CAB4136120.1"/>
    <property type="molecule type" value="Genomic_DNA"/>
</dbReference>
<sequence length="96" mass="10616">MRQFHRTGSEFRCPVEAAACLLQNTVQKPEALPILWLLARDSWWGTVGSSGTCPAWTLPGYLQGHLACRKTRRGLGVRTTFLLASAKYACSLSYEG</sequence>
<dbReference type="EMBL" id="LR796538">
    <property type="protein sequence ID" value="CAB4150701.1"/>
    <property type="molecule type" value="Genomic_DNA"/>
</dbReference>
<protein>
    <submittedName>
        <fullName evidence="2">Uncharacterized protein</fullName>
    </submittedName>
</protein>